<evidence type="ECO:0000313" key="2">
    <source>
        <dbReference type="Proteomes" id="UP000326452"/>
    </source>
</evidence>
<dbReference type="RefSeq" id="WP_150694078.1">
    <property type="nucleotide sequence ID" value="NZ_CABVJC010000008.1"/>
</dbReference>
<reference evidence="1 2" key="1">
    <citation type="submission" date="2019-09" db="EMBL/GenBank/DDBJ databases">
        <authorList>
            <person name="Chandra G."/>
            <person name="Truman W A."/>
        </authorList>
    </citation>
    <scope>NUCLEOTIDE SEQUENCE [LARGE SCALE GENOMIC DNA]</scope>
    <source>
        <strain evidence="1">PS941</strain>
    </source>
</reference>
<dbReference type="Proteomes" id="UP000326452">
    <property type="component" value="Unassembled WGS sequence"/>
</dbReference>
<protein>
    <recommendedName>
        <fullName evidence="3">YncE family protein</fullName>
    </recommendedName>
</protein>
<sequence>MDIQSSALNQLFVLYPVIIPGWISPLKTADPADGGIPKSLYDEQPQGLECLVDPWAELQSRSWKMAVDDRVDLYINSETTPVAGKTIVQGEEQSRIRLYVPHGRLPNGVSRFHYKVTRPSGNSEDSRDLNVLYYLRSPGEPAPQGLDLVIPPDVLKDGVDAARAAQGVEFGFNFSNPRLYNRIRFQTGDETDEWEITDASAPVTRTLFEDTFRRIGDSRYVQLDYLVFDHLGNFNRSSTKLIDVHLGRLDTQVAFSNGPYDVAPGGRVKDVKLSLTQSGQPAVGKITVVLPVGSQYADGAGGTREFSTRPDGTLIIEGIKGATAGGVYTLMASSGGHTTTETLTVMAYAQPGVIAVGALIQGITISSDGRRAYVGPANGRSLAVIDTEKAKVERYIPINGQDSSSQHALSRDGTRAFAGFYQTQLMEILDLESERTIASFPVGRACFNVTLSQDEALAFVSNSHDATVNVIDVRNLQLLKTITVGQAPNQIVVHPDGSRIYVAVVSSSSIVVIDSRSLTQIAAFRLKAPPIGLAMSPDGNSIFADVVVSTTEEIVQVNAHNGALIRAIPVTGLARGIVVNHRGTRAYCCNPHTHTVSTIDIQSGAVIQRVPVGRLPLRMAISPDDSLGYVSCHEDGTVWVISLQPVLAGGLDTPFGGVLEHVEPGSVKPVPGDEFLGLPG</sequence>
<dbReference type="Gene3D" id="2.130.10.10">
    <property type="entry name" value="YVTN repeat-like/Quinoprotein amine dehydrogenase"/>
    <property type="match status" value="3"/>
</dbReference>
<accession>A0A5E7V4Z6</accession>
<dbReference type="InterPro" id="IPR051200">
    <property type="entry name" value="Host-pathogen_enzymatic-act"/>
</dbReference>
<dbReference type="InterPro" id="IPR015943">
    <property type="entry name" value="WD40/YVTN_repeat-like_dom_sf"/>
</dbReference>
<dbReference type="PANTHER" id="PTHR47197:SF3">
    <property type="entry name" value="DIHYDRO-HEME D1 DEHYDROGENASE"/>
    <property type="match status" value="1"/>
</dbReference>
<organism evidence="1 2">
    <name type="scientific">Pseudomonas fluorescens</name>
    <dbReference type="NCBI Taxonomy" id="294"/>
    <lineage>
        <taxon>Bacteria</taxon>
        <taxon>Pseudomonadati</taxon>
        <taxon>Pseudomonadota</taxon>
        <taxon>Gammaproteobacteria</taxon>
        <taxon>Pseudomonadales</taxon>
        <taxon>Pseudomonadaceae</taxon>
        <taxon>Pseudomonas</taxon>
    </lineage>
</organism>
<dbReference type="NCBIfam" id="TIGR02276">
    <property type="entry name" value="beta_rpt_yvtn"/>
    <property type="match status" value="1"/>
</dbReference>
<gene>
    <name evidence="1" type="ORF">PS941_04160</name>
</gene>
<name>A0A5E7V4Z6_PSEFL</name>
<dbReference type="InterPro" id="IPR011048">
    <property type="entry name" value="Haem_d1_sf"/>
</dbReference>
<proteinExistence type="predicted"/>
<evidence type="ECO:0000313" key="1">
    <source>
        <dbReference type="EMBL" id="VVQ14764.1"/>
    </source>
</evidence>
<dbReference type="OrthoDB" id="7017389at2"/>
<evidence type="ECO:0008006" key="3">
    <source>
        <dbReference type="Google" id="ProtNLM"/>
    </source>
</evidence>
<dbReference type="AlphaFoldDB" id="A0A5E7V4Z6"/>
<dbReference type="PANTHER" id="PTHR47197">
    <property type="entry name" value="PROTEIN NIRF"/>
    <property type="match status" value="1"/>
</dbReference>
<dbReference type="SUPFAM" id="SSF51004">
    <property type="entry name" value="C-terminal (heme d1) domain of cytochrome cd1-nitrite reductase"/>
    <property type="match status" value="1"/>
</dbReference>
<dbReference type="InterPro" id="IPR011964">
    <property type="entry name" value="YVTN_b-propeller_repeat"/>
</dbReference>
<dbReference type="EMBL" id="CABVJC010000008">
    <property type="protein sequence ID" value="VVQ14764.1"/>
    <property type="molecule type" value="Genomic_DNA"/>
</dbReference>